<protein>
    <recommendedName>
        <fullName evidence="1">RNase H type-1 domain-containing protein</fullName>
    </recommendedName>
</protein>
<organism evidence="2 3">
    <name type="scientific">Trifolium medium</name>
    <dbReference type="NCBI Taxonomy" id="97028"/>
    <lineage>
        <taxon>Eukaryota</taxon>
        <taxon>Viridiplantae</taxon>
        <taxon>Streptophyta</taxon>
        <taxon>Embryophyta</taxon>
        <taxon>Tracheophyta</taxon>
        <taxon>Spermatophyta</taxon>
        <taxon>Magnoliopsida</taxon>
        <taxon>eudicotyledons</taxon>
        <taxon>Gunneridae</taxon>
        <taxon>Pentapetalae</taxon>
        <taxon>rosids</taxon>
        <taxon>fabids</taxon>
        <taxon>Fabales</taxon>
        <taxon>Fabaceae</taxon>
        <taxon>Papilionoideae</taxon>
        <taxon>50 kb inversion clade</taxon>
        <taxon>NPAAA clade</taxon>
        <taxon>Hologalegina</taxon>
        <taxon>IRL clade</taxon>
        <taxon>Trifolieae</taxon>
        <taxon>Trifolium</taxon>
    </lineage>
</organism>
<feature type="non-terminal residue" evidence="2">
    <location>
        <position position="1"/>
    </location>
</feature>
<name>A0A392QRP0_9FABA</name>
<dbReference type="GO" id="GO:0003676">
    <property type="term" value="F:nucleic acid binding"/>
    <property type="evidence" value="ECO:0007669"/>
    <property type="project" value="InterPro"/>
</dbReference>
<evidence type="ECO:0000313" key="3">
    <source>
        <dbReference type="Proteomes" id="UP000265520"/>
    </source>
</evidence>
<dbReference type="InterPro" id="IPR002156">
    <property type="entry name" value="RNaseH_domain"/>
</dbReference>
<feature type="non-terminal residue" evidence="2">
    <location>
        <position position="42"/>
    </location>
</feature>
<accession>A0A392QRP0</accession>
<keyword evidence="3" id="KW-1185">Reference proteome</keyword>
<reference evidence="2 3" key="1">
    <citation type="journal article" date="2018" name="Front. Plant Sci.">
        <title>Red Clover (Trifolium pratense) and Zigzag Clover (T. medium) - A Picture of Genomic Similarities and Differences.</title>
        <authorList>
            <person name="Dluhosova J."/>
            <person name="Istvanek J."/>
            <person name="Nedelnik J."/>
            <person name="Repkova J."/>
        </authorList>
    </citation>
    <scope>NUCLEOTIDE SEQUENCE [LARGE SCALE GENOMIC DNA]</scope>
    <source>
        <strain evidence="3">cv. 10/8</strain>
        <tissue evidence="2">Leaf</tissue>
    </source>
</reference>
<feature type="domain" description="RNase H type-1" evidence="1">
    <location>
        <begin position="2"/>
        <end position="40"/>
    </location>
</feature>
<dbReference type="Proteomes" id="UP000265520">
    <property type="component" value="Unassembled WGS sequence"/>
</dbReference>
<evidence type="ECO:0000259" key="1">
    <source>
        <dbReference type="Pfam" id="PF13456"/>
    </source>
</evidence>
<dbReference type="EMBL" id="LXQA010154465">
    <property type="protein sequence ID" value="MCI26639.1"/>
    <property type="molecule type" value="Genomic_DNA"/>
</dbReference>
<evidence type="ECO:0000313" key="2">
    <source>
        <dbReference type="EMBL" id="MCI26639.1"/>
    </source>
</evidence>
<comment type="caution">
    <text evidence="2">The sequence shown here is derived from an EMBL/GenBank/DDBJ whole genome shotgun (WGS) entry which is preliminary data.</text>
</comment>
<proteinExistence type="predicted"/>
<dbReference type="AlphaFoldDB" id="A0A392QRP0"/>
<dbReference type="Pfam" id="PF13456">
    <property type="entry name" value="RVT_3"/>
    <property type="match status" value="1"/>
</dbReference>
<dbReference type="GO" id="GO:0004523">
    <property type="term" value="F:RNA-DNA hybrid ribonuclease activity"/>
    <property type="evidence" value="ECO:0007669"/>
    <property type="project" value="InterPro"/>
</dbReference>
<sequence length="42" mass="4631">TAAECEATAMEHVLALALSSGFERVIFESDCQQVVNVLRNDY</sequence>